<comment type="caution">
    <text evidence="9">The sequence shown here is derived from an EMBL/GenBank/DDBJ whole genome shotgun (WGS) entry which is preliminary data.</text>
</comment>
<accession>A0ABN2XH21</accession>
<dbReference type="Proteomes" id="UP001500897">
    <property type="component" value="Unassembled WGS sequence"/>
</dbReference>
<keyword evidence="4 8" id="KW-0812">Transmembrane</keyword>
<feature type="transmembrane region" description="Helical" evidence="8">
    <location>
        <begin position="108"/>
        <end position="131"/>
    </location>
</feature>
<evidence type="ECO:0000256" key="6">
    <source>
        <dbReference type="ARBA" id="ARBA00022989"/>
    </source>
</evidence>
<organism evidence="9 10">
    <name type="scientific">Kitasatospora saccharophila</name>
    <dbReference type="NCBI Taxonomy" id="407973"/>
    <lineage>
        <taxon>Bacteria</taxon>
        <taxon>Bacillati</taxon>
        <taxon>Actinomycetota</taxon>
        <taxon>Actinomycetes</taxon>
        <taxon>Kitasatosporales</taxon>
        <taxon>Streptomycetaceae</taxon>
        <taxon>Kitasatospora</taxon>
    </lineage>
</organism>
<evidence type="ECO:0008006" key="11">
    <source>
        <dbReference type="Google" id="ProtNLM"/>
    </source>
</evidence>
<evidence type="ECO:0000313" key="9">
    <source>
        <dbReference type="EMBL" id="GAA2111684.1"/>
    </source>
</evidence>
<gene>
    <name evidence="9" type="ORF">GCM10009759_53920</name>
</gene>
<keyword evidence="6 8" id="KW-1133">Transmembrane helix</keyword>
<sequence>MRARSAVGPARPVAPLLRVLAVVAATLALGHWAAGPVTRAEAAATAAAARWCGLTSARQLPGTDLVHGFHGHQPFFIRISPSCSALTVAAACAGVSLLVLGGSLRRRLVGAAAAAALFTAANLARLVAVLWVGQDYGIPTMVGFHDWGGTLWSYLMLLLAVLLMVALRIERRAGEAS</sequence>
<dbReference type="EMBL" id="BAAANS010000041">
    <property type="protein sequence ID" value="GAA2111684.1"/>
    <property type="molecule type" value="Genomic_DNA"/>
</dbReference>
<comment type="subcellular location">
    <subcellularLocation>
        <location evidence="1">Cell membrane</location>
        <topology evidence="1">Multi-pass membrane protein</topology>
    </subcellularLocation>
</comment>
<keyword evidence="3" id="KW-0645">Protease</keyword>
<protein>
    <recommendedName>
        <fullName evidence="11">Exosortase/archaeosortase family protein</fullName>
    </recommendedName>
</protein>
<keyword evidence="7 8" id="KW-0472">Membrane</keyword>
<dbReference type="InterPro" id="IPR026392">
    <property type="entry name" value="Exo/Archaeosortase_dom"/>
</dbReference>
<proteinExistence type="predicted"/>
<evidence type="ECO:0000256" key="4">
    <source>
        <dbReference type="ARBA" id="ARBA00022692"/>
    </source>
</evidence>
<feature type="transmembrane region" description="Helical" evidence="8">
    <location>
        <begin position="75"/>
        <end position="101"/>
    </location>
</feature>
<keyword evidence="2" id="KW-1003">Cell membrane</keyword>
<keyword evidence="5" id="KW-0378">Hydrolase</keyword>
<evidence type="ECO:0000256" key="8">
    <source>
        <dbReference type="SAM" id="Phobius"/>
    </source>
</evidence>
<evidence type="ECO:0000256" key="1">
    <source>
        <dbReference type="ARBA" id="ARBA00004651"/>
    </source>
</evidence>
<reference evidence="9 10" key="1">
    <citation type="journal article" date="2019" name="Int. J. Syst. Evol. Microbiol.">
        <title>The Global Catalogue of Microorganisms (GCM) 10K type strain sequencing project: providing services to taxonomists for standard genome sequencing and annotation.</title>
        <authorList>
            <consortium name="The Broad Institute Genomics Platform"/>
            <consortium name="The Broad Institute Genome Sequencing Center for Infectious Disease"/>
            <person name="Wu L."/>
            <person name="Ma J."/>
        </authorList>
    </citation>
    <scope>NUCLEOTIDE SEQUENCE [LARGE SCALE GENOMIC DNA]</scope>
    <source>
        <strain evidence="9 10">JCM 14559</strain>
    </source>
</reference>
<evidence type="ECO:0000256" key="3">
    <source>
        <dbReference type="ARBA" id="ARBA00022670"/>
    </source>
</evidence>
<evidence type="ECO:0000256" key="7">
    <source>
        <dbReference type="ARBA" id="ARBA00023136"/>
    </source>
</evidence>
<evidence type="ECO:0000313" key="10">
    <source>
        <dbReference type="Proteomes" id="UP001500897"/>
    </source>
</evidence>
<evidence type="ECO:0000256" key="2">
    <source>
        <dbReference type="ARBA" id="ARBA00022475"/>
    </source>
</evidence>
<feature type="transmembrane region" description="Helical" evidence="8">
    <location>
        <begin position="151"/>
        <end position="169"/>
    </location>
</feature>
<keyword evidence="10" id="KW-1185">Reference proteome</keyword>
<dbReference type="NCBIfam" id="TIGR04178">
    <property type="entry name" value="exo_archaeo"/>
    <property type="match status" value="1"/>
</dbReference>
<name>A0ABN2XH21_9ACTN</name>
<evidence type="ECO:0000256" key="5">
    <source>
        <dbReference type="ARBA" id="ARBA00022801"/>
    </source>
</evidence>